<evidence type="ECO:0000313" key="7">
    <source>
        <dbReference type="EMBL" id="RWX46260.1"/>
    </source>
</evidence>
<feature type="domain" description="Flavoprotein" evidence="6">
    <location>
        <begin position="12"/>
        <end position="180"/>
    </location>
</feature>
<dbReference type="GO" id="GO:0106141">
    <property type="term" value="F:flavin prenyltransferase activity"/>
    <property type="evidence" value="ECO:0007669"/>
    <property type="project" value="UniProtKB-EC"/>
</dbReference>
<feature type="binding site" evidence="5">
    <location>
        <begin position="96"/>
        <end position="99"/>
    </location>
    <ligand>
        <name>FMN</name>
        <dbReference type="ChEBI" id="CHEBI:58210"/>
    </ligand>
</feature>
<dbReference type="HAMAP" id="MF_01984">
    <property type="entry name" value="ubiX_pad"/>
    <property type="match status" value="1"/>
</dbReference>
<proteinExistence type="inferred from homology"/>
<evidence type="ECO:0000256" key="5">
    <source>
        <dbReference type="HAMAP-Rule" id="MF_01984"/>
    </source>
</evidence>
<dbReference type="SUPFAM" id="SSF52507">
    <property type="entry name" value="Homo-oligomeric flavin-containing Cys decarboxylases, HFCD"/>
    <property type="match status" value="1"/>
</dbReference>
<dbReference type="NCBIfam" id="TIGR00421">
    <property type="entry name" value="ubiX_pad"/>
    <property type="match status" value="1"/>
</dbReference>
<name>A0A3S3UBB6_9BACT</name>
<dbReference type="Pfam" id="PF02441">
    <property type="entry name" value="Flavoprotein"/>
    <property type="match status" value="1"/>
</dbReference>
<feature type="binding site" evidence="5">
    <location>
        <begin position="20"/>
        <end position="22"/>
    </location>
    <ligand>
        <name>FMN</name>
        <dbReference type="ChEBI" id="CHEBI:58210"/>
    </ligand>
</feature>
<feature type="binding site" evidence="5">
    <location>
        <position position="161"/>
    </location>
    <ligand>
        <name>dimethylallyl phosphate</name>
        <dbReference type="ChEBI" id="CHEBI:88052"/>
    </ligand>
</feature>
<dbReference type="GO" id="GO:0016829">
    <property type="term" value="F:lyase activity"/>
    <property type="evidence" value="ECO:0007669"/>
    <property type="project" value="UniProtKB-KW"/>
</dbReference>
<dbReference type="Proteomes" id="UP000287853">
    <property type="component" value="Unassembled WGS sequence"/>
</dbReference>
<feature type="binding site" evidence="5">
    <location>
        <position position="46"/>
    </location>
    <ligand>
        <name>FMN</name>
        <dbReference type="ChEBI" id="CHEBI:58210"/>
    </ligand>
</feature>
<comment type="caution">
    <text evidence="7">The sequence shown here is derived from an EMBL/GenBank/DDBJ whole genome shotgun (WGS) entry which is preliminary data.</text>
</comment>
<comment type="function">
    <text evidence="5">Flavin prenyltransferase that catalyzes the synthesis of the prenylated FMN cofactor (prenyl-FMN) for 4-hydroxy-3-polyprenylbenzoic acid decarboxylase UbiD. The prenyltransferase is metal-independent and links a dimethylallyl moiety from dimethylallyl monophosphate (DMAP) to the flavin N5 and C6 atoms of FMN.</text>
</comment>
<keyword evidence="3 5" id="KW-0288">FMN</keyword>
<keyword evidence="2 5" id="KW-0285">Flavoprotein</keyword>
<evidence type="ECO:0000256" key="2">
    <source>
        <dbReference type="ARBA" id="ARBA00022630"/>
    </source>
</evidence>
<evidence type="ECO:0000256" key="1">
    <source>
        <dbReference type="ARBA" id="ARBA00022602"/>
    </source>
</evidence>
<dbReference type="InterPro" id="IPR036551">
    <property type="entry name" value="Flavin_trans-like"/>
</dbReference>
<gene>
    <name evidence="5" type="primary">ubiX</name>
    <name evidence="7" type="ORF">H206_00772</name>
</gene>
<keyword evidence="1 5" id="KW-0637">Prenyltransferase</keyword>
<feature type="binding site" evidence="5">
    <location>
        <position position="131"/>
    </location>
    <ligand>
        <name>FMN</name>
        <dbReference type="ChEBI" id="CHEBI:58210"/>
    </ligand>
</feature>
<reference evidence="7 8" key="1">
    <citation type="submission" date="2017-01" db="EMBL/GenBank/DDBJ databases">
        <title>The cable genome- insights into the physiology and evolution of filamentous bacteria capable of sulfide oxidation via long distance electron transfer.</title>
        <authorList>
            <person name="Schreiber L."/>
            <person name="Bjerg J.T."/>
            <person name="Boggild A."/>
            <person name="Van De Vossenberg J."/>
            <person name="Meysman F."/>
            <person name="Nielsen L.P."/>
            <person name="Schramm A."/>
            <person name="Kjeldsen K.U."/>
        </authorList>
    </citation>
    <scope>NUCLEOTIDE SEQUENCE [LARGE SCALE GENOMIC DNA]</scope>
    <source>
        <strain evidence="7">MCF</strain>
    </source>
</reference>
<evidence type="ECO:0000259" key="6">
    <source>
        <dbReference type="Pfam" id="PF02441"/>
    </source>
</evidence>
<keyword evidence="4 5" id="KW-0808">Transferase</keyword>
<feature type="binding site" evidence="5">
    <location>
        <position position="177"/>
    </location>
    <ligand>
        <name>dimethylallyl phosphate</name>
        <dbReference type="ChEBI" id="CHEBI:88052"/>
    </ligand>
</feature>
<comment type="similarity">
    <text evidence="5">Belongs to the UbiX/PAD1 family.</text>
</comment>
<evidence type="ECO:0000313" key="8">
    <source>
        <dbReference type="Proteomes" id="UP000287853"/>
    </source>
</evidence>
<evidence type="ECO:0000256" key="4">
    <source>
        <dbReference type="ARBA" id="ARBA00022679"/>
    </source>
</evidence>
<keyword evidence="7" id="KW-0456">Lyase</keyword>
<dbReference type="Gene3D" id="3.40.50.1950">
    <property type="entry name" value="Flavin prenyltransferase-like"/>
    <property type="match status" value="1"/>
</dbReference>
<evidence type="ECO:0000256" key="3">
    <source>
        <dbReference type="ARBA" id="ARBA00022643"/>
    </source>
</evidence>
<protein>
    <recommendedName>
        <fullName evidence="5">Flavin prenyltransferase UbiX</fullName>
        <ecNumber evidence="5">2.5.1.129</ecNumber>
    </recommendedName>
</protein>
<dbReference type="EMBL" id="MTKO01000067">
    <property type="protein sequence ID" value="RWX46260.1"/>
    <property type="molecule type" value="Genomic_DNA"/>
</dbReference>
<organism evidence="7 8">
    <name type="scientific">Candidatus Electrothrix aarhusensis</name>
    <dbReference type="NCBI Taxonomy" id="1859131"/>
    <lineage>
        <taxon>Bacteria</taxon>
        <taxon>Pseudomonadati</taxon>
        <taxon>Thermodesulfobacteriota</taxon>
        <taxon>Desulfobulbia</taxon>
        <taxon>Desulfobulbales</taxon>
        <taxon>Desulfobulbaceae</taxon>
        <taxon>Candidatus Electrothrix</taxon>
    </lineage>
</organism>
<comment type="catalytic activity">
    <reaction evidence="5">
        <text>dimethylallyl phosphate + FMNH2 = prenylated FMNH2 + phosphate</text>
        <dbReference type="Rhea" id="RHEA:37743"/>
        <dbReference type="ChEBI" id="CHEBI:43474"/>
        <dbReference type="ChEBI" id="CHEBI:57618"/>
        <dbReference type="ChEBI" id="CHEBI:87467"/>
        <dbReference type="ChEBI" id="CHEBI:88052"/>
        <dbReference type="EC" id="2.5.1.129"/>
    </reaction>
</comment>
<dbReference type="InterPro" id="IPR003382">
    <property type="entry name" value="Flavoprotein"/>
</dbReference>
<comment type="caution">
    <text evidence="5">Lacks conserved residue(s) required for the propagation of feature annotation.</text>
</comment>
<keyword evidence="8" id="KW-1185">Reference proteome</keyword>
<dbReference type="AlphaFoldDB" id="A0A3S3UBB6"/>
<dbReference type="EC" id="2.5.1.129" evidence="5"/>
<sequence length="195" mass="21294">MNTANRLQHMPKRLILAITGATGMLYVTALLDLLADQDVEVDAIISDSGRKVLRLEQDMDPEDLPGVSRWFAAGDFTAPPASGSARYDAMIILPCTVGTLGAIATGFSGNLIHRAADVTLKERRPLILAVRETPLNRTHLTNMLALHDAGATICPPMPSFYLHPPDFQAMARQFAGRICDQIGLHLKDLPRWQGI</sequence>
<accession>A0A3S3UBB6</accession>
<dbReference type="InterPro" id="IPR004507">
    <property type="entry name" value="UbiX-like"/>
</dbReference>